<dbReference type="AlphaFoldDB" id="A0A0U3ME10"/>
<dbReference type="InterPro" id="IPR050482">
    <property type="entry name" value="Sensor_HK_TwoCompSys"/>
</dbReference>
<comment type="catalytic activity">
    <reaction evidence="1">
        <text>ATP + protein L-histidine = ADP + protein N-phospho-L-histidine.</text>
        <dbReference type="EC" id="2.7.13.3"/>
    </reaction>
</comment>
<organism evidence="7 8">
    <name type="scientific">Roseateles depolymerans</name>
    <dbReference type="NCBI Taxonomy" id="76731"/>
    <lineage>
        <taxon>Bacteria</taxon>
        <taxon>Pseudomonadati</taxon>
        <taxon>Pseudomonadota</taxon>
        <taxon>Betaproteobacteria</taxon>
        <taxon>Burkholderiales</taxon>
        <taxon>Sphaerotilaceae</taxon>
        <taxon>Roseateles</taxon>
    </lineage>
</organism>
<accession>A0A0U3ME10</accession>
<dbReference type="PROSITE" id="PS50109">
    <property type="entry name" value="HIS_KIN"/>
    <property type="match status" value="1"/>
</dbReference>
<keyword evidence="5" id="KW-0902">Two-component regulatory system</keyword>
<dbReference type="Pfam" id="PF02518">
    <property type="entry name" value="HATPase_c"/>
    <property type="match status" value="1"/>
</dbReference>
<evidence type="ECO:0000256" key="2">
    <source>
        <dbReference type="ARBA" id="ARBA00012438"/>
    </source>
</evidence>
<name>A0A0U3ME10_9BURK</name>
<reference evidence="7 8" key="1">
    <citation type="submission" date="2015-12" db="EMBL/GenBank/DDBJ databases">
        <title>Complete genome of Roseateles depolymerans KCTC 42856.</title>
        <authorList>
            <person name="Kim K.M."/>
        </authorList>
    </citation>
    <scope>NUCLEOTIDE SEQUENCE [LARGE SCALE GENOMIC DNA]</scope>
    <source>
        <strain evidence="7 8">KCTC 42856</strain>
    </source>
</reference>
<keyword evidence="4" id="KW-0418">Kinase</keyword>
<dbReference type="InterPro" id="IPR005467">
    <property type="entry name" value="His_kinase_dom"/>
</dbReference>
<dbReference type="InterPro" id="IPR003594">
    <property type="entry name" value="HATPase_dom"/>
</dbReference>
<proteinExistence type="predicted"/>
<evidence type="ECO:0000256" key="4">
    <source>
        <dbReference type="ARBA" id="ARBA00022777"/>
    </source>
</evidence>
<dbReference type="CDD" id="cd16917">
    <property type="entry name" value="HATPase_UhpB-NarQ-NarX-like"/>
    <property type="match status" value="1"/>
</dbReference>
<sequence>MPVLPAWPSQETAGRRFWWSPLLALSIVMVFMGLMVWNIASELAAIHTIPSAERYELRVVPADDPKALRFDGPLVDSEVDAPLPLVDHEEGPSQLRKARLVIDLDAYLEPSDSFDDTLEGNREVHLRGPSKAILVSQAVHGLDVFLNGVWLDGFPRSTADDRFMWFRPIMVPLPAKVLRPHGPNRLTIEYTSWEPHLTFSPVYVGEVGHIAFITEVLDFIGGSLANASKAFCLLTGLFMVGIWMVNRRDDTFGLIGAVALLWATVYTLSLWVHLPASWRDAWLWAFYACTGSLNALTLLFVLRFIQEPLTRPMAVLVTLSSSAAAVISPFLGSRGEVHLAHVWIWLMLPLQVWVLLRLVKYIRRTRSRSAILLLLHMLLAGLLIVHDFLVMAHQVSPPSGIAEGSLLRLLGTPIYLTHLVLPPLLIVMARVHLLKYGESIQRVKEANQVLADSLRRREMELTLAYDRQSGLERREAAQEERERLYRELHDGIGSRLVTTLFSVRDGHLNAAQLEQNLLDLLQGVRSLVSNSPQREEREFQNILFDYCVNLDSLLSGKDFQLEYEVPSGQEFVLLEDGAKELLRVVEETVANTLKYANATRVTIQMQQTDHSMSLRITDNGRSALAQSLPQRPAFGTSTGMGLTHMRKRMESLGGQFDFQLTDTGAVTRVELPLVQAAVPTPARVSPDAAAS</sequence>
<gene>
    <name evidence="7" type="ORF">RD2015_2424</name>
</gene>
<dbReference type="InterPro" id="IPR036890">
    <property type="entry name" value="HATPase_C_sf"/>
</dbReference>
<keyword evidence="3" id="KW-0808">Transferase</keyword>
<dbReference type="EMBL" id="CP013729">
    <property type="protein sequence ID" value="ALV06893.1"/>
    <property type="molecule type" value="Genomic_DNA"/>
</dbReference>
<dbReference type="GO" id="GO:0004673">
    <property type="term" value="F:protein histidine kinase activity"/>
    <property type="evidence" value="ECO:0007669"/>
    <property type="project" value="UniProtKB-EC"/>
</dbReference>
<dbReference type="PANTHER" id="PTHR24421">
    <property type="entry name" value="NITRATE/NITRITE SENSOR PROTEIN NARX-RELATED"/>
    <property type="match status" value="1"/>
</dbReference>
<dbReference type="STRING" id="76731.RD2015_2424"/>
<protein>
    <recommendedName>
        <fullName evidence="2">histidine kinase</fullName>
        <ecNumber evidence="2">2.7.13.3</ecNumber>
    </recommendedName>
</protein>
<evidence type="ECO:0000256" key="1">
    <source>
        <dbReference type="ARBA" id="ARBA00000085"/>
    </source>
</evidence>
<dbReference type="KEGG" id="rdp:RD2015_2424"/>
<dbReference type="Gene3D" id="3.30.565.10">
    <property type="entry name" value="Histidine kinase-like ATPase, C-terminal domain"/>
    <property type="match status" value="1"/>
</dbReference>
<dbReference type="Gene3D" id="1.20.5.1930">
    <property type="match status" value="1"/>
</dbReference>
<evidence type="ECO:0000256" key="3">
    <source>
        <dbReference type="ARBA" id="ARBA00022679"/>
    </source>
</evidence>
<dbReference type="SMART" id="SM00387">
    <property type="entry name" value="HATPase_c"/>
    <property type="match status" value="1"/>
</dbReference>
<dbReference type="SUPFAM" id="SSF55874">
    <property type="entry name" value="ATPase domain of HSP90 chaperone/DNA topoisomerase II/histidine kinase"/>
    <property type="match status" value="1"/>
</dbReference>
<dbReference type="EC" id="2.7.13.3" evidence="2"/>
<keyword evidence="8" id="KW-1185">Reference proteome</keyword>
<evidence type="ECO:0000256" key="5">
    <source>
        <dbReference type="ARBA" id="ARBA00023012"/>
    </source>
</evidence>
<dbReference type="GO" id="GO:0000160">
    <property type="term" value="P:phosphorelay signal transduction system"/>
    <property type="evidence" value="ECO:0007669"/>
    <property type="project" value="UniProtKB-KW"/>
</dbReference>
<evidence type="ECO:0000313" key="8">
    <source>
        <dbReference type="Proteomes" id="UP000060699"/>
    </source>
</evidence>
<feature type="domain" description="Histidine kinase" evidence="6">
    <location>
        <begin position="415"/>
        <end position="675"/>
    </location>
</feature>
<evidence type="ECO:0000313" key="7">
    <source>
        <dbReference type="EMBL" id="ALV06893.1"/>
    </source>
</evidence>
<evidence type="ECO:0000259" key="6">
    <source>
        <dbReference type="PROSITE" id="PS50109"/>
    </source>
</evidence>
<dbReference type="Proteomes" id="UP000060699">
    <property type="component" value="Chromosome"/>
</dbReference>
<dbReference type="RefSeq" id="WP_211326934.1">
    <property type="nucleotide sequence ID" value="NZ_QUMT01000002.1"/>
</dbReference>
<dbReference type="PANTHER" id="PTHR24421:SF10">
    <property type="entry name" value="NITRATE_NITRITE SENSOR PROTEIN NARQ"/>
    <property type="match status" value="1"/>
</dbReference>